<accession>A0A516Q4Z0</accession>
<name>A0A516Q4Z0_9ACTN</name>
<keyword evidence="1" id="KW-0812">Transmembrane</keyword>
<reference evidence="2 3" key="1">
    <citation type="submission" date="2019-07" db="EMBL/GenBank/DDBJ databases">
        <title>Microlunatus dokdonensis sp. nov. isolated from the rhizospheric soil of the wild plant Elymus tsukushiensis.</title>
        <authorList>
            <person name="Ghim S.-Y."/>
            <person name="Hwang Y.-J."/>
            <person name="Son J.-S."/>
            <person name="Shin J.-H."/>
        </authorList>
    </citation>
    <scope>NUCLEOTIDE SEQUENCE [LARGE SCALE GENOMIC DNA]</scope>
    <source>
        <strain evidence="2 3">KUDC0627</strain>
    </source>
</reference>
<sequence>MPQQTWRIIGAITLLIGLASLIITTPMQWALTAGGGDPARVAATHPDAWTVMGLFAVLGPAVWIIGVLTVARSANGRGWLLSTIGGLIASLALACGVGHLAVYFTLLGDLTGAGLQQSTIRAVLSADGANPISTTLLLVFLAGFTIGPVLLSVGLRRAGLVPVWLPVAAVIAGVANFAGGPVAGSIQLVMLIATYLPMARVLQRANPESTTTRAGSADDNRLRV</sequence>
<evidence type="ECO:0000313" key="3">
    <source>
        <dbReference type="Proteomes" id="UP000319263"/>
    </source>
</evidence>
<feature type="transmembrane region" description="Helical" evidence="1">
    <location>
        <begin position="51"/>
        <end position="71"/>
    </location>
</feature>
<feature type="transmembrane region" description="Helical" evidence="1">
    <location>
        <begin position="158"/>
        <end position="178"/>
    </location>
</feature>
<keyword evidence="1" id="KW-0472">Membrane</keyword>
<gene>
    <name evidence="2" type="ORF">FOE78_22405</name>
</gene>
<dbReference type="EMBL" id="CP041692">
    <property type="protein sequence ID" value="QDP98291.1"/>
    <property type="molecule type" value="Genomic_DNA"/>
</dbReference>
<evidence type="ECO:0000256" key="1">
    <source>
        <dbReference type="SAM" id="Phobius"/>
    </source>
</evidence>
<evidence type="ECO:0000313" key="2">
    <source>
        <dbReference type="EMBL" id="QDP98291.1"/>
    </source>
</evidence>
<protein>
    <recommendedName>
        <fullName evidence="4">DUF4386 family protein</fullName>
    </recommendedName>
</protein>
<dbReference type="AlphaFoldDB" id="A0A516Q4Z0"/>
<keyword evidence="3" id="KW-1185">Reference proteome</keyword>
<proteinExistence type="predicted"/>
<feature type="transmembrane region" description="Helical" evidence="1">
    <location>
        <begin position="78"/>
        <end position="106"/>
    </location>
</feature>
<feature type="transmembrane region" description="Helical" evidence="1">
    <location>
        <begin position="132"/>
        <end position="151"/>
    </location>
</feature>
<dbReference type="OrthoDB" id="5075800at2"/>
<feature type="transmembrane region" description="Helical" evidence="1">
    <location>
        <begin position="12"/>
        <end position="31"/>
    </location>
</feature>
<organism evidence="2 3">
    <name type="scientific">Microlunatus elymi</name>
    <dbReference type="NCBI Taxonomy" id="2596828"/>
    <lineage>
        <taxon>Bacteria</taxon>
        <taxon>Bacillati</taxon>
        <taxon>Actinomycetota</taxon>
        <taxon>Actinomycetes</taxon>
        <taxon>Propionibacteriales</taxon>
        <taxon>Propionibacteriaceae</taxon>
        <taxon>Microlunatus</taxon>
    </lineage>
</organism>
<keyword evidence="1" id="KW-1133">Transmembrane helix</keyword>
<dbReference type="RefSeq" id="WP_143988232.1">
    <property type="nucleotide sequence ID" value="NZ_CP041692.1"/>
</dbReference>
<dbReference type="KEGG" id="mik:FOE78_22405"/>
<evidence type="ECO:0008006" key="4">
    <source>
        <dbReference type="Google" id="ProtNLM"/>
    </source>
</evidence>
<dbReference type="Proteomes" id="UP000319263">
    <property type="component" value="Chromosome"/>
</dbReference>